<name>A0ABY4J1P9_9MICO</name>
<reference evidence="2 3" key="1">
    <citation type="submission" date="2021-06" db="EMBL/GenBank/DDBJ databases">
        <title>Genome-based taxonomic framework of Microbacterium strains isolated from marine environment, the description of four new species and reclassification of four preexisting species.</title>
        <authorList>
            <person name="Lee S.D."/>
            <person name="Kim S.-M."/>
            <person name="Byeon Y.-S."/>
            <person name="Yang H.L."/>
            <person name="Kim I.S."/>
        </authorList>
    </citation>
    <scope>NUCLEOTIDE SEQUENCE [LARGE SCALE GENOMIC DNA]</scope>
    <source>
        <strain evidence="2 3">KSW4-10</strain>
    </source>
</reference>
<keyword evidence="1" id="KW-1133">Transmembrane helix</keyword>
<evidence type="ECO:0000256" key="1">
    <source>
        <dbReference type="SAM" id="Phobius"/>
    </source>
</evidence>
<accession>A0ABY4J1P9</accession>
<keyword evidence="1" id="KW-0812">Transmembrane</keyword>
<dbReference type="EMBL" id="CP078078">
    <property type="protein sequence ID" value="UPL18916.1"/>
    <property type="molecule type" value="Genomic_DNA"/>
</dbReference>
<keyword evidence="1" id="KW-0472">Membrane</keyword>
<keyword evidence="3" id="KW-1185">Reference proteome</keyword>
<dbReference type="Proteomes" id="UP000830631">
    <property type="component" value="Chromosome"/>
</dbReference>
<gene>
    <name evidence="2" type="ORF">KV397_14670</name>
</gene>
<feature type="transmembrane region" description="Helical" evidence="1">
    <location>
        <begin position="7"/>
        <end position="25"/>
    </location>
</feature>
<protein>
    <submittedName>
        <fullName evidence="2">Uncharacterized protein</fullName>
    </submittedName>
</protein>
<evidence type="ECO:0000313" key="3">
    <source>
        <dbReference type="Proteomes" id="UP000830631"/>
    </source>
</evidence>
<feature type="transmembrane region" description="Helical" evidence="1">
    <location>
        <begin position="45"/>
        <end position="69"/>
    </location>
</feature>
<dbReference type="RefSeq" id="WP_131492104.1">
    <property type="nucleotide sequence ID" value="NZ_CP078078.1"/>
</dbReference>
<proteinExistence type="predicted"/>
<sequence length="96" mass="10613">MDLWREIVGWAGSALLIVSLLQPTISRLRWLNLGASSLLMGYNLMLGSAPMVALNITLIAINCWYLFVYTRSARAARLRAATVDGLSEASDRQTSR</sequence>
<organism evidence="2 3">
    <name type="scientific">Microbacterium aurugineum</name>
    <dbReference type="NCBI Taxonomy" id="2851642"/>
    <lineage>
        <taxon>Bacteria</taxon>
        <taxon>Bacillati</taxon>
        <taxon>Actinomycetota</taxon>
        <taxon>Actinomycetes</taxon>
        <taxon>Micrococcales</taxon>
        <taxon>Microbacteriaceae</taxon>
        <taxon>Microbacterium</taxon>
    </lineage>
</organism>
<evidence type="ECO:0000313" key="2">
    <source>
        <dbReference type="EMBL" id="UPL18916.1"/>
    </source>
</evidence>